<feature type="domain" description="Acyl-CoA dehydrogenase/oxidase C-terminal" evidence="5">
    <location>
        <begin position="295"/>
        <end position="450"/>
    </location>
</feature>
<protein>
    <submittedName>
        <fullName evidence="8">Acyl-CoA dehydrogenase domain protein</fullName>
    </submittedName>
</protein>
<evidence type="ECO:0000259" key="5">
    <source>
        <dbReference type="Pfam" id="PF00441"/>
    </source>
</evidence>
<comment type="similarity">
    <text evidence="2">Belongs to the acyl-CoA dehydrogenase family.</text>
</comment>
<gene>
    <name evidence="8" type="ordered locus">Vapar_2096</name>
</gene>
<dbReference type="PANTHER" id="PTHR42707">
    <property type="entry name" value="ACYL-COA DEHYDROGENASE"/>
    <property type="match status" value="1"/>
</dbReference>
<dbReference type="InterPro" id="IPR041504">
    <property type="entry name" value="AidB_N"/>
</dbReference>
<dbReference type="Gene3D" id="6.10.250.600">
    <property type="match status" value="1"/>
</dbReference>
<dbReference type="PANTHER" id="PTHR42707:SF2">
    <property type="entry name" value="ACD11 DEHYDROGENASE"/>
    <property type="match status" value="1"/>
</dbReference>
<dbReference type="HOGENOM" id="CLU_016513_2_1_4"/>
<dbReference type="Pfam" id="PF00441">
    <property type="entry name" value="Acyl-CoA_dh_1"/>
    <property type="match status" value="1"/>
</dbReference>
<dbReference type="SUPFAM" id="SSF56645">
    <property type="entry name" value="Acyl-CoA dehydrogenase NM domain-like"/>
    <property type="match status" value="1"/>
</dbReference>
<dbReference type="InterPro" id="IPR052904">
    <property type="entry name" value="Acyl-CoA_dehydrogenase-like"/>
</dbReference>
<evidence type="ECO:0000259" key="7">
    <source>
        <dbReference type="Pfam" id="PF18158"/>
    </source>
</evidence>
<dbReference type="SUPFAM" id="SSF47203">
    <property type="entry name" value="Acyl-CoA dehydrogenase C-terminal domain-like"/>
    <property type="match status" value="1"/>
</dbReference>
<feature type="domain" description="Acyl-CoA oxidase/dehydrogenase middle" evidence="6">
    <location>
        <begin position="185"/>
        <end position="284"/>
    </location>
</feature>
<evidence type="ECO:0000256" key="1">
    <source>
        <dbReference type="ARBA" id="ARBA00001974"/>
    </source>
</evidence>
<dbReference type="InterPro" id="IPR006091">
    <property type="entry name" value="Acyl-CoA_Oxase/DH_mid-dom"/>
</dbReference>
<feature type="domain" description="Adaptive response protein AidB N-terminal" evidence="7">
    <location>
        <begin position="17"/>
        <end position="179"/>
    </location>
</feature>
<dbReference type="InterPro" id="IPR009075">
    <property type="entry name" value="AcylCo_DH/oxidase_C"/>
</dbReference>
<dbReference type="PROSITE" id="PS00073">
    <property type="entry name" value="ACYL_COA_DH_2"/>
    <property type="match status" value="1"/>
</dbReference>
<dbReference type="InterPro" id="IPR006089">
    <property type="entry name" value="Acyl-CoA_DH_CS"/>
</dbReference>
<dbReference type="KEGG" id="vap:Vapar_2096"/>
<dbReference type="InterPro" id="IPR009100">
    <property type="entry name" value="AcylCoA_DH/oxidase_NM_dom_sf"/>
</dbReference>
<dbReference type="Pfam" id="PF18158">
    <property type="entry name" value="AidB_N"/>
    <property type="match status" value="1"/>
</dbReference>
<dbReference type="eggNOG" id="COG1960">
    <property type="taxonomic scope" value="Bacteria"/>
</dbReference>
<proteinExistence type="inferred from homology"/>
<dbReference type="GO" id="GO:0003995">
    <property type="term" value="F:acyl-CoA dehydrogenase activity"/>
    <property type="evidence" value="ECO:0007669"/>
    <property type="project" value="InterPro"/>
</dbReference>
<dbReference type="OrthoDB" id="9771038at2"/>
<keyword evidence="4" id="KW-0274">FAD</keyword>
<dbReference type="Gene3D" id="1.20.140.10">
    <property type="entry name" value="Butyryl-CoA Dehydrogenase, subunit A, domain 3"/>
    <property type="match status" value="1"/>
</dbReference>
<sequence>MPSHAAIDGGTAVHPVPDRHGRSLYAEDAELHRLLAVYLPADLLAHMRPHFERLGTLAGGRLDELAHTADRNPPTLTLRTRTGIDDPQVHKHPAYVEMERLALSEFGLAAMSHREDTLGWKGRMPPLVKYVLTYLFVQAEFGLCCPVSMTDSLARTLKKFGSPELVERFLPRFQSLDFDMLAQGAMFMTEQAAGSDIAATETRAWQDEQGQWRLAGDKWFCSNPDADFAMVLARVDGGPPGMKGVSLFLLPRRLDDGSANRYRILRLKDKLGTRSMASGEIRLEGALAYLVGEQGRGFVQMADMVNNSRLSNGVRAAGLMRRAVAEAEYIAHERRAFGRRLEDMPLMQRQLDKLRLPAEQARSMLFQTAQALARSDSGESTAYPLLRILTPLIKFRACRDARKVTGDAMEVRGGCGYIEEWSDPRLLRDAHLGSIWEGTSNIVALDVIRAVKREGSLPVLQAHFEGLLDDAPLAPAFAAALRDALGRAAALALLAAEDGGDRLARQAASALYHVVSAIAMAWEGARGGSAQRIGWAQLVLLHRVMPRDPLAASEVPRDWTAGTPVALSA</sequence>
<name>C5CWH8_VARPS</name>
<dbReference type="InterPro" id="IPR036250">
    <property type="entry name" value="AcylCo_DH-like_C"/>
</dbReference>
<evidence type="ECO:0000256" key="2">
    <source>
        <dbReference type="ARBA" id="ARBA00009347"/>
    </source>
</evidence>
<evidence type="ECO:0000256" key="4">
    <source>
        <dbReference type="ARBA" id="ARBA00022827"/>
    </source>
</evidence>
<evidence type="ECO:0000259" key="6">
    <source>
        <dbReference type="Pfam" id="PF02770"/>
    </source>
</evidence>
<dbReference type="EMBL" id="CP001635">
    <property type="protein sequence ID" value="ACS18733.1"/>
    <property type="molecule type" value="Genomic_DNA"/>
</dbReference>
<evidence type="ECO:0000256" key="3">
    <source>
        <dbReference type="ARBA" id="ARBA00022630"/>
    </source>
</evidence>
<accession>C5CWH8</accession>
<comment type="cofactor">
    <cofactor evidence="1">
        <name>FAD</name>
        <dbReference type="ChEBI" id="CHEBI:57692"/>
    </cofactor>
</comment>
<evidence type="ECO:0000313" key="8">
    <source>
        <dbReference type="EMBL" id="ACS18733.1"/>
    </source>
</evidence>
<dbReference type="AlphaFoldDB" id="C5CWH8"/>
<dbReference type="STRING" id="543728.Vapar_2096"/>
<dbReference type="Gene3D" id="2.40.110.20">
    <property type="match status" value="1"/>
</dbReference>
<keyword evidence="3" id="KW-0285">Flavoprotein</keyword>
<reference evidence="8" key="1">
    <citation type="submission" date="2009-06" db="EMBL/GenBank/DDBJ databases">
        <title>Complete sequence of chromosome 1 of Variovorax paradoxus S110.</title>
        <authorList>
            <consortium name="US DOE Joint Genome Institute"/>
            <person name="Lucas S."/>
            <person name="Copeland A."/>
            <person name="Lapidus A."/>
            <person name="Glavina del Rio T."/>
            <person name="Tice H."/>
            <person name="Bruce D."/>
            <person name="Goodwin L."/>
            <person name="Pitluck S."/>
            <person name="Chertkov O."/>
            <person name="Brettin T."/>
            <person name="Detter J.C."/>
            <person name="Han C."/>
            <person name="Larimer F."/>
            <person name="Land M."/>
            <person name="Hauser L."/>
            <person name="Kyrpides N."/>
            <person name="Ovchinnikova G."/>
            <person name="Orwin P."/>
            <person name="Leadbetter J.R."/>
            <person name="Spain J.C."/>
            <person name="Han J.I."/>
        </authorList>
    </citation>
    <scope>NUCLEOTIDE SEQUENCE</scope>
    <source>
        <strain evidence="8">S110</strain>
    </source>
</reference>
<organism evidence="8">
    <name type="scientific">Variovorax paradoxus (strain S110)</name>
    <dbReference type="NCBI Taxonomy" id="543728"/>
    <lineage>
        <taxon>Bacteria</taxon>
        <taxon>Pseudomonadati</taxon>
        <taxon>Pseudomonadota</taxon>
        <taxon>Betaproteobacteria</taxon>
        <taxon>Burkholderiales</taxon>
        <taxon>Comamonadaceae</taxon>
        <taxon>Variovorax</taxon>
    </lineage>
</organism>
<dbReference type="Pfam" id="PF02770">
    <property type="entry name" value="Acyl-CoA_dh_M"/>
    <property type="match status" value="1"/>
</dbReference>